<evidence type="ECO:0000256" key="1">
    <source>
        <dbReference type="ARBA" id="ARBA00010515"/>
    </source>
</evidence>
<dbReference type="GO" id="GO:0016787">
    <property type="term" value="F:hydrolase activity"/>
    <property type="evidence" value="ECO:0007669"/>
    <property type="project" value="UniProtKB-KW"/>
</dbReference>
<dbReference type="Proteomes" id="UP000198802">
    <property type="component" value="Unassembled WGS sequence"/>
</dbReference>
<dbReference type="PANTHER" id="PTHR48081">
    <property type="entry name" value="AB HYDROLASE SUPERFAMILY PROTEIN C4A8.06C"/>
    <property type="match status" value="1"/>
</dbReference>
<name>A0A0S4QKA1_9ACTN</name>
<dbReference type="InterPro" id="IPR050300">
    <property type="entry name" value="GDXG_lipolytic_enzyme"/>
</dbReference>
<feature type="domain" description="Alpha/beta hydrolase fold-3" evidence="3">
    <location>
        <begin position="96"/>
        <end position="300"/>
    </location>
</feature>
<dbReference type="Gene3D" id="3.40.50.1820">
    <property type="entry name" value="alpha/beta hydrolase"/>
    <property type="match status" value="1"/>
</dbReference>
<reference evidence="5" key="1">
    <citation type="submission" date="2015-11" db="EMBL/GenBank/DDBJ databases">
        <authorList>
            <person name="Varghese N."/>
        </authorList>
    </citation>
    <scope>NUCLEOTIDE SEQUENCE [LARGE SCALE GENOMIC DNA]</scope>
    <source>
        <strain evidence="5">DSM 45899</strain>
    </source>
</reference>
<dbReference type="Pfam" id="PF07859">
    <property type="entry name" value="Abhydrolase_3"/>
    <property type="match status" value="1"/>
</dbReference>
<keyword evidence="5" id="KW-1185">Reference proteome</keyword>
<dbReference type="InterPro" id="IPR002168">
    <property type="entry name" value="Lipase_GDXG_HIS_AS"/>
</dbReference>
<evidence type="ECO:0000256" key="2">
    <source>
        <dbReference type="ARBA" id="ARBA00022801"/>
    </source>
</evidence>
<protein>
    <submittedName>
        <fullName evidence="4">Acetyl esterase</fullName>
    </submittedName>
</protein>
<dbReference type="AlphaFoldDB" id="A0A0S4QKA1"/>
<comment type="similarity">
    <text evidence="1">Belongs to the 'GDXG' lipolytic enzyme family.</text>
</comment>
<dbReference type="RefSeq" id="WP_091275139.1">
    <property type="nucleotide sequence ID" value="NZ_FAOZ01000006.1"/>
</dbReference>
<dbReference type="InterPro" id="IPR029058">
    <property type="entry name" value="AB_hydrolase_fold"/>
</dbReference>
<organism evidence="4 5">
    <name type="scientific">Parafrankia irregularis</name>
    <dbReference type="NCBI Taxonomy" id="795642"/>
    <lineage>
        <taxon>Bacteria</taxon>
        <taxon>Bacillati</taxon>
        <taxon>Actinomycetota</taxon>
        <taxon>Actinomycetes</taxon>
        <taxon>Frankiales</taxon>
        <taxon>Frankiaceae</taxon>
        <taxon>Parafrankia</taxon>
    </lineage>
</organism>
<evidence type="ECO:0000313" key="5">
    <source>
        <dbReference type="Proteomes" id="UP000198802"/>
    </source>
</evidence>
<dbReference type="EMBL" id="FAOZ01000006">
    <property type="protein sequence ID" value="CUU55907.1"/>
    <property type="molecule type" value="Genomic_DNA"/>
</dbReference>
<dbReference type="PANTHER" id="PTHR48081:SF8">
    <property type="entry name" value="ALPHA_BETA HYDROLASE FOLD-3 DOMAIN-CONTAINING PROTEIN-RELATED"/>
    <property type="match status" value="1"/>
</dbReference>
<dbReference type="SUPFAM" id="SSF53474">
    <property type="entry name" value="alpha/beta-Hydrolases"/>
    <property type="match status" value="1"/>
</dbReference>
<evidence type="ECO:0000313" key="4">
    <source>
        <dbReference type="EMBL" id="CUU55907.1"/>
    </source>
</evidence>
<evidence type="ECO:0000259" key="3">
    <source>
        <dbReference type="Pfam" id="PF07859"/>
    </source>
</evidence>
<sequence length="324" mass="34067">MGNAEVRLSLPPGQDADAAELAARIRQLGQPSMRERGVDGARAYLEERSAAGSAGPDVDHVHDATVDVPGRAGVPVRIYRARRRPQAQAGAGLPVVVYFHGGGWVIGSVAASDSFCRRLVHAADCVLVSVGYPLAPEHPYPHAVDSAVAAIAWSAAHAPEWGGDPARLVVLGDSAGGNIATVAVRRLLHHGGPPVARQVLAYPVTAGGQVRAGGHFGADWPLTDDDLNWFSDHYVPDPALRQDPDVAPLHADVQDLPPTTLLLAGCDPLVAEGLTYADRLWQAGVRVDLHLYAGQIHGFLTLDPAALPRAEEALGLVANAIRNT</sequence>
<gene>
    <name evidence="4" type="ORF">Ga0074812_106162</name>
</gene>
<dbReference type="PROSITE" id="PS01173">
    <property type="entry name" value="LIPASE_GDXG_HIS"/>
    <property type="match status" value="1"/>
</dbReference>
<dbReference type="InterPro" id="IPR013094">
    <property type="entry name" value="AB_hydrolase_3"/>
</dbReference>
<keyword evidence="2" id="KW-0378">Hydrolase</keyword>
<accession>A0A0S4QKA1</accession>
<proteinExistence type="inferred from homology"/>